<evidence type="ECO:0000313" key="1">
    <source>
        <dbReference type="EMBL" id="KYP62310.1"/>
    </source>
</evidence>
<reference evidence="1 2" key="1">
    <citation type="journal article" date="2012" name="Nat. Biotechnol.">
        <title>Draft genome sequence of pigeonpea (Cajanus cajan), an orphan legume crop of resource-poor farmers.</title>
        <authorList>
            <person name="Varshney R.K."/>
            <person name="Chen W."/>
            <person name="Li Y."/>
            <person name="Bharti A.K."/>
            <person name="Saxena R.K."/>
            <person name="Schlueter J.A."/>
            <person name="Donoghue M.T."/>
            <person name="Azam S."/>
            <person name="Fan G."/>
            <person name="Whaley A.M."/>
            <person name="Farmer A.D."/>
            <person name="Sheridan J."/>
            <person name="Iwata A."/>
            <person name="Tuteja R."/>
            <person name="Penmetsa R.V."/>
            <person name="Wu W."/>
            <person name="Upadhyaya H.D."/>
            <person name="Yang S.P."/>
            <person name="Shah T."/>
            <person name="Saxena K.B."/>
            <person name="Michael T."/>
            <person name="McCombie W.R."/>
            <person name="Yang B."/>
            <person name="Zhang G."/>
            <person name="Yang H."/>
            <person name="Wang J."/>
            <person name="Spillane C."/>
            <person name="Cook D.R."/>
            <person name="May G.D."/>
            <person name="Xu X."/>
            <person name="Jackson S.A."/>
        </authorList>
    </citation>
    <scope>NUCLEOTIDE SEQUENCE [LARGE SCALE GENOMIC DNA]</scope>
    <source>
        <strain evidence="2">cv. Asha</strain>
    </source>
</reference>
<dbReference type="Gramene" id="C.cajan_16360.t">
    <property type="protein sequence ID" value="C.cajan_16360.t.cds1"/>
    <property type="gene ID" value="C.cajan_16360"/>
</dbReference>
<dbReference type="EMBL" id="CM003610">
    <property type="protein sequence ID" value="KYP62310.1"/>
    <property type="molecule type" value="Genomic_DNA"/>
</dbReference>
<sequence length="98" mass="11615">MIRSLLYLIARRLDIMFSVCLWARFQSYPKESYPKAMKRVFRYLAGSTNLSLFYEKHNNFMLVGFCDAEYVRDRVERKNTNGGCHFLGNCLISWVSKK</sequence>
<dbReference type="PANTHER" id="PTHR11439">
    <property type="entry name" value="GAG-POL-RELATED RETROTRANSPOSON"/>
    <property type="match status" value="1"/>
</dbReference>
<gene>
    <name evidence="1" type="ORF">KK1_016842</name>
</gene>
<keyword evidence="2" id="KW-1185">Reference proteome</keyword>
<proteinExistence type="predicted"/>
<evidence type="ECO:0000313" key="2">
    <source>
        <dbReference type="Proteomes" id="UP000075243"/>
    </source>
</evidence>
<accession>A0A151T5L0</accession>
<name>A0A151T5L0_CAJCA</name>
<evidence type="ECO:0008006" key="3">
    <source>
        <dbReference type="Google" id="ProtNLM"/>
    </source>
</evidence>
<dbReference type="PANTHER" id="PTHR11439:SF483">
    <property type="entry name" value="PEPTIDE SYNTHASE GLIP-LIKE, PUTATIVE (AFU_ORTHOLOGUE AFUA_3G12920)-RELATED"/>
    <property type="match status" value="1"/>
</dbReference>
<dbReference type="STRING" id="3821.A0A151T5L0"/>
<protein>
    <recommendedName>
        <fullName evidence="3">Retrovirus-related Pol polyprotein from transposon TNT 1-94</fullName>
    </recommendedName>
</protein>
<dbReference type="Proteomes" id="UP000075243">
    <property type="component" value="Chromosome 8"/>
</dbReference>
<dbReference type="AlphaFoldDB" id="A0A151T5L0"/>
<organism evidence="1 2">
    <name type="scientific">Cajanus cajan</name>
    <name type="common">Pigeon pea</name>
    <name type="synonym">Cajanus indicus</name>
    <dbReference type="NCBI Taxonomy" id="3821"/>
    <lineage>
        <taxon>Eukaryota</taxon>
        <taxon>Viridiplantae</taxon>
        <taxon>Streptophyta</taxon>
        <taxon>Embryophyta</taxon>
        <taxon>Tracheophyta</taxon>
        <taxon>Spermatophyta</taxon>
        <taxon>Magnoliopsida</taxon>
        <taxon>eudicotyledons</taxon>
        <taxon>Gunneridae</taxon>
        <taxon>Pentapetalae</taxon>
        <taxon>rosids</taxon>
        <taxon>fabids</taxon>
        <taxon>Fabales</taxon>
        <taxon>Fabaceae</taxon>
        <taxon>Papilionoideae</taxon>
        <taxon>50 kb inversion clade</taxon>
        <taxon>NPAAA clade</taxon>
        <taxon>indigoferoid/millettioid clade</taxon>
        <taxon>Phaseoleae</taxon>
        <taxon>Cajanus</taxon>
    </lineage>
</organism>